<name>A0A8D5ZGE4_9CREN</name>
<accession>A0A8D5ZGE4</accession>
<reference evidence="1 2" key="1">
    <citation type="submission" date="2021-04" db="EMBL/GenBank/DDBJ databases">
        <title>Complete genome sequence of Stygiolobus sp. KN-1.</title>
        <authorList>
            <person name="Nakamura K."/>
            <person name="Sakai H."/>
            <person name="Kurosawa N."/>
        </authorList>
    </citation>
    <scope>NUCLEOTIDE SEQUENCE [LARGE SCALE GENOMIC DNA]</scope>
    <source>
        <strain evidence="1 2">KN-1</strain>
    </source>
</reference>
<evidence type="ECO:0000313" key="2">
    <source>
        <dbReference type="Proteomes" id="UP000825123"/>
    </source>
</evidence>
<keyword evidence="2" id="KW-1185">Reference proteome</keyword>
<dbReference type="EMBL" id="AP024597">
    <property type="protein sequence ID" value="BCU68729.1"/>
    <property type="molecule type" value="Genomic_DNA"/>
</dbReference>
<sequence>MNLIPLHVSVSEVVFALITSSPFLQVVLERVVFINTLLFLLILIEFDDCLITLPVLGSF</sequence>
<dbReference type="Proteomes" id="UP000825123">
    <property type="component" value="Chromosome"/>
</dbReference>
<dbReference type="AlphaFoldDB" id="A0A8D5ZGE4"/>
<proteinExistence type="predicted"/>
<dbReference type="KEGG" id="csty:KN1_00260"/>
<organism evidence="1 2">
    <name type="scientific">Stygiolobus caldivivus</name>
    <dbReference type="NCBI Taxonomy" id="2824673"/>
    <lineage>
        <taxon>Archaea</taxon>
        <taxon>Thermoproteota</taxon>
        <taxon>Thermoprotei</taxon>
        <taxon>Sulfolobales</taxon>
        <taxon>Sulfolobaceae</taxon>
        <taxon>Stygiolobus</taxon>
    </lineage>
</organism>
<evidence type="ECO:0000313" key="1">
    <source>
        <dbReference type="EMBL" id="BCU68729.1"/>
    </source>
</evidence>
<gene>
    <name evidence="1" type="ORF">KN1_00260</name>
</gene>
<protein>
    <submittedName>
        <fullName evidence="1">Uncharacterized protein</fullName>
    </submittedName>
</protein>